<feature type="transmembrane region" description="Helical" evidence="1">
    <location>
        <begin position="70"/>
        <end position="88"/>
    </location>
</feature>
<keyword evidence="3" id="KW-1185">Reference proteome</keyword>
<dbReference type="EMBL" id="FYDG01000007">
    <property type="protein sequence ID" value="SNB75993.1"/>
    <property type="molecule type" value="Genomic_DNA"/>
</dbReference>
<protein>
    <recommendedName>
        <fullName evidence="4">DoxX family protein</fullName>
    </recommendedName>
</protein>
<evidence type="ECO:0000256" key="1">
    <source>
        <dbReference type="SAM" id="Phobius"/>
    </source>
</evidence>
<dbReference type="Proteomes" id="UP000198418">
    <property type="component" value="Unassembled WGS sequence"/>
</dbReference>
<evidence type="ECO:0000313" key="3">
    <source>
        <dbReference type="Proteomes" id="UP000198418"/>
    </source>
</evidence>
<sequence length="177" mass="19176">MKTYAPNTSNELEYAAAIQVGGKAGADADQARWSFLLTIFFRAVALLWMLEGLDQWRRILSPAAGSFLDGSGAVAVAVVFFAVMDLVAAVGLWMVAPWGGVVWLLTLMAQIYVAAIKPSFFPGGGLIKGFDGVLVAIYLFLSWRANRANGEISALDRLIDMGLVWAHRQIKGKSPVR</sequence>
<feature type="transmembrane region" description="Helical" evidence="1">
    <location>
        <begin position="95"/>
        <end position="114"/>
    </location>
</feature>
<proteinExistence type="predicted"/>
<keyword evidence="1" id="KW-0812">Transmembrane</keyword>
<dbReference type="AlphaFoldDB" id="A0A212RTH8"/>
<evidence type="ECO:0000313" key="2">
    <source>
        <dbReference type="EMBL" id="SNB75993.1"/>
    </source>
</evidence>
<keyword evidence="1" id="KW-1133">Transmembrane helix</keyword>
<name>A0A212RTH8_RHOAC</name>
<dbReference type="OrthoDB" id="7843623at2"/>
<feature type="transmembrane region" description="Helical" evidence="1">
    <location>
        <begin position="33"/>
        <end position="50"/>
    </location>
</feature>
<dbReference type="InterPro" id="IPR046161">
    <property type="entry name" value="DUF6163"/>
</dbReference>
<gene>
    <name evidence="2" type="ORF">SAMN06265338_10778</name>
</gene>
<feature type="transmembrane region" description="Helical" evidence="1">
    <location>
        <begin position="120"/>
        <end position="141"/>
    </location>
</feature>
<keyword evidence="1" id="KW-0472">Membrane</keyword>
<reference evidence="3" key="1">
    <citation type="submission" date="2017-06" db="EMBL/GenBank/DDBJ databases">
        <authorList>
            <person name="Varghese N."/>
            <person name="Submissions S."/>
        </authorList>
    </citation>
    <scope>NUCLEOTIDE SEQUENCE [LARGE SCALE GENOMIC DNA]</scope>
    <source>
        <strain evidence="3">DSM 137</strain>
    </source>
</reference>
<accession>A0A212RTH8</accession>
<dbReference type="Pfam" id="PF19660">
    <property type="entry name" value="DUF6163"/>
    <property type="match status" value="1"/>
</dbReference>
<organism evidence="2 3">
    <name type="scientific">Rhodoblastus acidophilus</name>
    <name type="common">Rhodopseudomonas acidophila</name>
    <dbReference type="NCBI Taxonomy" id="1074"/>
    <lineage>
        <taxon>Bacteria</taxon>
        <taxon>Pseudomonadati</taxon>
        <taxon>Pseudomonadota</taxon>
        <taxon>Alphaproteobacteria</taxon>
        <taxon>Hyphomicrobiales</taxon>
        <taxon>Rhodoblastaceae</taxon>
        <taxon>Rhodoblastus</taxon>
    </lineage>
</organism>
<evidence type="ECO:0008006" key="4">
    <source>
        <dbReference type="Google" id="ProtNLM"/>
    </source>
</evidence>
<dbReference type="RefSeq" id="WP_088521315.1">
    <property type="nucleotide sequence ID" value="NZ_FYDG01000007.1"/>
</dbReference>